<keyword evidence="2" id="KW-1185">Reference proteome</keyword>
<gene>
    <name evidence="1" type="ordered locus">Rxyl_0142</name>
</gene>
<dbReference type="EMBL" id="CP000386">
    <property type="protein sequence ID" value="ABG03121.1"/>
    <property type="molecule type" value="Genomic_DNA"/>
</dbReference>
<dbReference type="PANTHER" id="PTHR42830:SF1">
    <property type="entry name" value="OSMOTICALLY INDUCIBLE FAMILY PROTEIN"/>
    <property type="match status" value="1"/>
</dbReference>
<dbReference type="PANTHER" id="PTHR42830">
    <property type="entry name" value="OSMOTICALLY INDUCIBLE FAMILY PROTEIN"/>
    <property type="match status" value="1"/>
</dbReference>
<dbReference type="AlphaFoldDB" id="Q1AZQ7"/>
<dbReference type="InterPro" id="IPR036102">
    <property type="entry name" value="OsmC/Ohrsf"/>
</dbReference>
<dbReference type="Gene3D" id="3.30.300.20">
    <property type="match status" value="1"/>
</dbReference>
<dbReference type="HOGENOM" id="CLU_106355_1_0_11"/>
<dbReference type="KEGG" id="rxy:Rxyl_0142"/>
<sequence>MAAERRAEAVWEGNLVQGSGRFTVGSGAFGEMPVTWASRTEKPDGKTSPEELIAAAHASCFAMALSFVLGEGGNPPERLEVSATSTFEEADGGFRISRMQLDVRGRVPGLDEEGFRSAVEQAEQGCPVSNALRGNVDISVSARLEG</sequence>
<dbReference type="NCBIfam" id="TIGR03562">
    <property type="entry name" value="osmo_induc_OsmC"/>
    <property type="match status" value="1"/>
</dbReference>
<dbReference type="InterPro" id="IPR015946">
    <property type="entry name" value="KH_dom-like_a/b"/>
</dbReference>
<dbReference type="GO" id="GO:0004601">
    <property type="term" value="F:peroxidase activity"/>
    <property type="evidence" value="ECO:0007669"/>
    <property type="project" value="InterPro"/>
</dbReference>
<dbReference type="eggNOG" id="COG1764">
    <property type="taxonomic scope" value="Bacteria"/>
</dbReference>
<proteinExistence type="predicted"/>
<reference evidence="1 2" key="1">
    <citation type="submission" date="2006-06" db="EMBL/GenBank/DDBJ databases">
        <title>Complete sequence of Rubrobacter xylanophilus DSM 9941.</title>
        <authorList>
            <consortium name="US DOE Joint Genome Institute"/>
            <person name="Copeland A."/>
            <person name="Lucas S."/>
            <person name="Lapidus A."/>
            <person name="Barry K."/>
            <person name="Detter J.C."/>
            <person name="Glavina del Rio T."/>
            <person name="Hammon N."/>
            <person name="Israni S."/>
            <person name="Dalin E."/>
            <person name="Tice H."/>
            <person name="Pitluck S."/>
            <person name="Munk A.C."/>
            <person name="Brettin T."/>
            <person name="Bruce D."/>
            <person name="Han C."/>
            <person name="Tapia R."/>
            <person name="Gilna P."/>
            <person name="Schmutz J."/>
            <person name="Larimer F."/>
            <person name="Land M."/>
            <person name="Hauser L."/>
            <person name="Kyrpides N."/>
            <person name="Lykidis A."/>
            <person name="da Costa M.S."/>
            <person name="Rainey F.A."/>
            <person name="Empadinhas N."/>
            <person name="Jolivet E."/>
            <person name="Battista J.R."/>
            <person name="Richardson P."/>
        </authorList>
    </citation>
    <scope>NUCLEOTIDE SEQUENCE [LARGE SCALE GENOMIC DNA]</scope>
    <source>
        <strain evidence="2">DSM 9941 / NBRC 16129 / PRD-1</strain>
    </source>
</reference>
<dbReference type="InterPro" id="IPR052707">
    <property type="entry name" value="OsmC_Ohr_Peroxiredoxin"/>
</dbReference>
<dbReference type="Proteomes" id="UP000006637">
    <property type="component" value="Chromosome"/>
</dbReference>
<protein>
    <submittedName>
        <fullName evidence="1">OsmC-like protein</fullName>
    </submittedName>
</protein>
<dbReference type="GO" id="GO:0006979">
    <property type="term" value="P:response to oxidative stress"/>
    <property type="evidence" value="ECO:0007669"/>
    <property type="project" value="InterPro"/>
</dbReference>
<dbReference type="PhylomeDB" id="Q1AZQ7"/>
<name>Q1AZQ7_RUBXD</name>
<evidence type="ECO:0000313" key="2">
    <source>
        <dbReference type="Proteomes" id="UP000006637"/>
    </source>
</evidence>
<dbReference type="STRING" id="266117.Rxyl_0142"/>
<organism evidence="1 2">
    <name type="scientific">Rubrobacter xylanophilus (strain DSM 9941 / JCM 11954 / NBRC 16129 / PRD-1)</name>
    <dbReference type="NCBI Taxonomy" id="266117"/>
    <lineage>
        <taxon>Bacteria</taxon>
        <taxon>Bacillati</taxon>
        <taxon>Actinomycetota</taxon>
        <taxon>Rubrobacteria</taxon>
        <taxon>Rubrobacterales</taxon>
        <taxon>Rubrobacteraceae</taxon>
        <taxon>Rubrobacter</taxon>
    </lineage>
</organism>
<dbReference type="OrthoDB" id="9807532at2"/>
<evidence type="ECO:0000313" key="1">
    <source>
        <dbReference type="EMBL" id="ABG03121.1"/>
    </source>
</evidence>
<dbReference type="SUPFAM" id="SSF82784">
    <property type="entry name" value="OsmC-like"/>
    <property type="match status" value="1"/>
</dbReference>
<accession>Q1AZQ7</accession>
<dbReference type="InterPro" id="IPR003718">
    <property type="entry name" value="OsmC/Ohr_fam"/>
</dbReference>
<dbReference type="InterPro" id="IPR019904">
    <property type="entry name" value="Peroxiredoxin_OsmC"/>
</dbReference>
<dbReference type="Pfam" id="PF02566">
    <property type="entry name" value="OsmC"/>
    <property type="match status" value="1"/>
</dbReference>
<dbReference type="RefSeq" id="WP_011563139.1">
    <property type="nucleotide sequence ID" value="NC_008148.1"/>
</dbReference>